<dbReference type="Proteomes" id="UP000215244">
    <property type="component" value="Chromosome"/>
</dbReference>
<dbReference type="GO" id="GO:0005509">
    <property type="term" value="F:calcium ion binding"/>
    <property type="evidence" value="ECO:0007669"/>
    <property type="project" value="InterPro"/>
</dbReference>
<dbReference type="SUPFAM" id="SSF56988">
    <property type="entry name" value="Anthrax protective antigen"/>
    <property type="match status" value="1"/>
</dbReference>
<feature type="compositionally biased region" description="Acidic residues" evidence="1">
    <location>
        <begin position="580"/>
        <end position="603"/>
    </location>
</feature>
<dbReference type="InterPro" id="IPR011658">
    <property type="entry name" value="PA14_dom"/>
</dbReference>
<feature type="region of interest" description="Disordered" evidence="1">
    <location>
        <begin position="547"/>
        <end position="680"/>
    </location>
</feature>
<dbReference type="InterPro" id="IPR016187">
    <property type="entry name" value="CTDL_fold"/>
</dbReference>
<gene>
    <name evidence="2" type="ORF">CJ263_01420</name>
</gene>
<dbReference type="SUPFAM" id="SSF56436">
    <property type="entry name" value="C-type lectin-like"/>
    <property type="match status" value="1"/>
</dbReference>
<dbReference type="SMART" id="SM00758">
    <property type="entry name" value="PA14"/>
    <property type="match status" value="1"/>
</dbReference>
<dbReference type="Gene3D" id="4.10.1080.10">
    <property type="entry name" value="TSP type-3 repeat"/>
    <property type="match status" value="1"/>
</dbReference>
<name>A0A223V0Z8_9FLAO</name>
<dbReference type="InterPro" id="IPR034007">
    <property type="entry name" value="CTLD_bac"/>
</dbReference>
<sequence length="1149" mass="121904">MTRTDNNSWKFFSGPITIGIKRELYCLLVFSLFFSGLSFGQTTIWSENFNSYANGTENGAGSGFAPQNWTTTITGKVWVQGGRLEATNLGAEGVWQTNAINIFGFESVSFNLDVATQADTSQFEQGSDYFIGEYRIDGAAWTQFENASGDSSPSDLLQPSYSINLPTTGSTLEIRIRFYNTANNEFYYIDNVAVQGTLPYCSGEIDFEFYDLVPSGATVDNIPTSGALGTGVFTNFDVDALQNQEDPGDTDSFSIRYTGYIQIAAAGSYTFYTSSDDGSKLYIDGVQVVNNDGNHGTQERSGTLSLTSGLHEMEVLFFENGGGENLTVQYQGPSIAKQNIPFSIVYSSCSLSIDTTDTDSDGIYDTTDVDDDNDGILDINECGGVSGGEVMTASNIQYFSNVSNAQGVPGNTYAQNPTTWPGGSSVLLLRFPINLPIGTQVVVFLGADPAVSDSDMQVQRSNAAGNNNGFLADANNTLPGSIRQVSFTTTTTMRYIRVEAYNQGARVYGASYDGGSSCYSLDTDGDGIFNHLDLDSDGDGIPDNIEAQPTLGYMGPSNADSDGDGLDNAYEPGGSTTPDTDGDGIPDFMDTDSDDDGLTDDAETWFVLTGTDSDGDGLDNATDATNGYADPGGNIDNPLNTSGGSNVLPDWDNDVNTGGDVDYRDDTDDSTSSDPPVVTAVGDQVYCPGSSLPIVESISITDSDDTSTNAVYIQISTGYVNGEDLLTLTGTHPNITASWDVVEGKLSLTGPALYTEFETAIAAVEYSNSALSPSGTRQFSITVGSANFLPATGHYYEYIPSLGITWTNANTAANARTYFGLQGYLATLTTQQEADFSGSQAAGTGWIGGSDAATEGVWQWVTGPEAGTTFWNGDAAGSSPNFAFWNNGEPNNSGNEDYAHITHPNVNPNGSWNDLTNTGATSGDYQPQGYVVEYGGMPGDATLDITAVTTINIDDVAPTASNPAPVTIYCPGDIPPPDINDVIDEVDNCDPSPTVIFVSDVTNGGSDPEIITRTYRVSDAAGNQTVVEQIISIYSLSVATQPMDNTILVGNNAVFSIVGNNTDSYVWEVSTNGGVGFNAISDGAEYSGSNTATLTVINPELDKNGFVYRVILSNSTSSCEAVISNQAVLNMRVRTVVTNRGITYRVKKN</sequence>
<dbReference type="OrthoDB" id="279982at2"/>
<dbReference type="InterPro" id="IPR028974">
    <property type="entry name" value="TSP_type-3_rpt"/>
</dbReference>
<dbReference type="Gene3D" id="3.10.100.10">
    <property type="entry name" value="Mannose-Binding Protein A, subunit A"/>
    <property type="match status" value="1"/>
</dbReference>
<accession>A0A223V0Z8</accession>
<protein>
    <submittedName>
        <fullName evidence="2">Uncharacterized protein</fullName>
    </submittedName>
</protein>
<dbReference type="EMBL" id="CP022957">
    <property type="protein sequence ID" value="ASV28994.1"/>
    <property type="molecule type" value="Genomic_DNA"/>
</dbReference>
<evidence type="ECO:0000313" key="2">
    <source>
        <dbReference type="EMBL" id="ASV28994.1"/>
    </source>
</evidence>
<dbReference type="Gene3D" id="3.90.182.10">
    <property type="entry name" value="Toxin - Anthrax Protective Antigen,domain 1"/>
    <property type="match status" value="1"/>
</dbReference>
<dbReference type="Pfam" id="PF07691">
    <property type="entry name" value="PA14"/>
    <property type="match status" value="1"/>
</dbReference>
<reference evidence="2 3" key="1">
    <citation type="submission" date="2017-08" db="EMBL/GenBank/DDBJ databases">
        <title>The complete genome sequence of Maribacter sp. B1, isolated from deep-sea sediment.</title>
        <authorList>
            <person name="Wu Y.-H."/>
            <person name="Cheng H."/>
            <person name="Xu X.-W."/>
        </authorList>
    </citation>
    <scope>NUCLEOTIDE SEQUENCE [LARGE SCALE GENOMIC DNA]</scope>
    <source>
        <strain evidence="2 3">B1</strain>
    </source>
</reference>
<dbReference type="AlphaFoldDB" id="A0A223V0Z8"/>
<dbReference type="InterPro" id="IPR001304">
    <property type="entry name" value="C-type_lectin-like"/>
</dbReference>
<dbReference type="RefSeq" id="WP_094995628.1">
    <property type="nucleotide sequence ID" value="NZ_BMJL01000001.1"/>
</dbReference>
<organism evidence="2 3">
    <name type="scientific">Maribacter cobaltidurans</name>
    <dbReference type="NCBI Taxonomy" id="1178778"/>
    <lineage>
        <taxon>Bacteria</taxon>
        <taxon>Pseudomonadati</taxon>
        <taxon>Bacteroidota</taxon>
        <taxon>Flavobacteriia</taxon>
        <taxon>Flavobacteriales</taxon>
        <taxon>Flavobacteriaceae</taxon>
        <taxon>Maribacter</taxon>
    </lineage>
</organism>
<dbReference type="KEGG" id="marb:CJ263_01420"/>
<dbReference type="PROSITE" id="PS50041">
    <property type="entry name" value="C_TYPE_LECTIN_2"/>
    <property type="match status" value="1"/>
</dbReference>
<dbReference type="CDD" id="cd03603">
    <property type="entry name" value="CLECT_VCBS"/>
    <property type="match status" value="1"/>
</dbReference>
<evidence type="ECO:0000313" key="3">
    <source>
        <dbReference type="Proteomes" id="UP000215244"/>
    </source>
</evidence>
<dbReference type="InterPro" id="IPR037524">
    <property type="entry name" value="PA14/GLEYA"/>
</dbReference>
<dbReference type="InterPro" id="IPR016186">
    <property type="entry name" value="C-type_lectin-like/link_sf"/>
</dbReference>
<evidence type="ECO:0000256" key="1">
    <source>
        <dbReference type="SAM" id="MobiDB-lite"/>
    </source>
</evidence>
<dbReference type="PROSITE" id="PS51820">
    <property type="entry name" value="PA14"/>
    <property type="match status" value="1"/>
</dbReference>
<proteinExistence type="predicted"/>
<keyword evidence="3" id="KW-1185">Reference proteome</keyword>